<dbReference type="EMBL" id="JAVDSD010000008">
    <property type="protein sequence ID" value="MDR6608867.1"/>
    <property type="molecule type" value="Genomic_DNA"/>
</dbReference>
<name>A0ACC6JRH7_9PSED</name>
<protein>
    <submittedName>
        <fullName evidence="1">Uncharacterized protein</fullName>
    </submittedName>
</protein>
<comment type="caution">
    <text evidence="1">The sequence shown here is derived from an EMBL/GenBank/DDBJ whole genome shotgun (WGS) entry which is preliminary data.</text>
</comment>
<evidence type="ECO:0000313" key="2">
    <source>
        <dbReference type="Proteomes" id="UP001259420"/>
    </source>
</evidence>
<keyword evidence="2" id="KW-1185">Reference proteome</keyword>
<reference evidence="1" key="1">
    <citation type="submission" date="2023-07" db="EMBL/GenBank/DDBJ databases">
        <title>Sorghum-associated microbial communities from plants grown in Nebraska, USA.</title>
        <authorList>
            <person name="Schachtman D."/>
        </authorList>
    </citation>
    <scope>NUCLEOTIDE SEQUENCE</scope>
    <source>
        <strain evidence="1">BE46</strain>
    </source>
</reference>
<dbReference type="Proteomes" id="UP001259420">
    <property type="component" value="Unassembled WGS sequence"/>
</dbReference>
<evidence type="ECO:0000313" key="1">
    <source>
        <dbReference type="EMBL" id="MDR6608867.1"/>
    </source>
</evidence>
<accession>A0ACC6JRH7</accession>
<sequence>MSKMPFLRSSDQVQWDVLRYFNGRYLDASYDLEVSLAQFG</sequence>
<gene>
    <name evidence="1" type="ORF">J2X87_003954</name>
</gene>
<proteinExistence type="predicted"/>
<organism evidence="1 2">
    <name type="scientific">Pseudomonas synxantha</name>
    <dbReference type="NCBI Taxonomy" id="47883"/>
    <lineage>
        <taxon>Bacteria</taxon>
        <taxon>Pseudomonadati</taxon>
        <taxon>Pseudomonadota</taxon>
        <taxon>Gammaproteobacteria</taxon>
        <taxon>Pseudomonadales</taxon>
        <taxon>Pseudomonadaceae</taxon>
        <taxon>Pseudomonas</taxon>
    </lineage>
</organism>